<evidence type="ECO:0000313" key="2">
    <source>
        <dbReference type="Proteomes" id="UP000469385"/>
    </source>
</evidence>
<protein>
    <submittedName>
        <fullName evidence="1">Uncharacterized protein</fullName>
    </submittedName>
</protein>
<evidence type="ECO:0000313" key="1">
    <source>
        <dbReference type="EMBL" id="MVQ32244.1"/>
    </source>
</evidence>
<accession>A0A6N8IZ27</accession>
<keyword evidence="2" id="KW-1185">Reference proteome</keyword>
<dbReference type="AlphaFoldDB" id="A0A6N8IZ27"/>
<name>A0A6N8IZ27_9BURK</name>
<comment type="caution">
    <text evidence="1">The sequence shown here is derived from an EMBL/GenBank/DDBJ whole genome shotgun (WGS) entry which is preliminary data.</text>
</comment>
<sequence length="67" mass="7685">MDEPFQRWHDVERAVMDLEKRLMIAQALEDAGSVRSPSSVLRQQLEDARAAAQRALDDCLRHVRQAP</sequence>
<organism evidence="1 2">
    <name type="scientific">Ramlibacter pinisoli</name>
    <dbReference type="NCBI Taxonomy" id="2682844"/>
    <lineage>
        <taxon>Bacteria</taxon>
        <taxon>Pseudomonadati</taxon>
        <taxon>Pseudomonadota</taxon>
        <taxon>Betaproteobacteria</taxon>
        <taxon>Burkholderiales</taxon>
        <taxon>Comamonadaceae</taxon>
        <taxon>Ramlibacter</taxon>
    </lineage>
</organism>
<dbReference type="EMBL" id="WSEL01000009">
    <property type="protein sequence ID" value="MVQ32244.1"/>
    <property type="molecule type" value="Genomic_DNA"/>
</dbReference>
<dbReference type="Proteomes" id="UP000469385">
    <property type="component" value="Unassembled WGS sequence"/>
</dbReference>
<reference evidence="1 2" key="1">
    <citation type="submission" date="2019-12" db="EMBL/GenBank/DDBJ databases">
        <authorList>
            <person name="Huq M.A."/>
        </authorList>
    </citation>
    <scope>NUCLEOTIDE SEQUENCE [LARGE SCALE GENOMIC DNA]</scope>
    <source>
        <strain evidence="1 2">MAH-25</strain>
    </source>
</reference>
<gene>
    <name evidence="1" type="ORF">GON04_22505</name>
</gene>
<proteinExistence type="predicted"/>
<dbReference type="RefSeq" id="WP_157400220.1">
    <property type="nucleotide sequence ID" value="NZ_WSEL01000009.1"/>
</dbReference>